<dbReference type="eggNOG" id="ENOG502SVIC">
    <property type="taxonomic scope" value="Eukaryota"/>
</dbReference>
<evidence type="ECO:0000256" key="2">
    <source>
        <dbReference type="ARBA" id="ARBA00022737"/>
    </source>
</evidence>
<dbReference type="PANTHER" id="PTHR44472:SF1">
    <property type="entry name" value="DDB1 AND CUL4 ASSOCIATED FACTOR 4"/>
    <property type="match status" value="1"/>
</dbReference>
<keyword evidence="4" id="KW-1185">Reference proteome</keyword>
<dbReference type="STRING" id="671987.R0K6Q8"/>
<dbReference type="InterPro" id="IPR036322">
    <property type="entry name" value="WD40_repeat_dom_sf"/>
</dbReference>
<organism evidence="3 4">
    <name type="scientific">Exserohilum turcicum (strain 28A)</name>
    <name type="common">Northern leaf blight fungus</name>
    <name type="synonym">Setosphaeria turcica</name>
    <dbReference type="NCBI Taxonomy" id="671987"/>
    <lineage>
        <taxon>Eukaryota</taxon>
        <taxon>Fungi</taxon>
        <taxon>Dikarya</taxon>
        <taxon>Ascomycota</taxon>
        <taxon>Pezizomycotina</taxon>
        <taxon>Dothideomycetes</taxon>
        <taxon>Pleosporomycetidae</taxon>
        <taxon>Pleosporales</taxon>
        <taxon>Pleosporineae</taxon>
        <taxon>Pleosporaceae</taxon>
        <taxon>Exserohilum</taxon>
    </lineage>
</organism>
<dbReference type="HOGENOM" id="CLU_029545_1_0_1"/>
<evidence type="ECO:0000256" key="1">
    <source>
        <dbReference type="ARBA" id="ARBA00022574"/>
    </source>
</evidence>
<dbReference type="InterPro" id="IPR052254">
    <property type="entry name" value="CUL4-DDB1_E3_ligase_receptor"/>
</dbReference>
<reference evidence="3 4" key="2">
    <citation type="journal article" date="2013" name="PLoS Genet.">
        <title>Comparative genome structure, secondary metabolite, and effector coding capacity across Cochliobolus pathogens.</title>
        <authorList>
            <person name="Condon B.J."/>
            <person name="Leng Y."/>
            <person name="Wu D."/>
            <person name="Bushley K.E."/>
            <person name="Ohm R.A."/>
            <person name="Otillar R."/>
            <person name="Martin J."/>
            <person name="Schackwitz W."/>
            <person name="Grimwood J."/>
            <person name="MohdZainudin N."/>
            <person name="Xue C."/>
            <person name="Wang R."/>
            <person name="Manning V.A."/>
            <person name="Dhillon B."/>
            <person name="Tu Z.J."/>
            <person name="Steffenson B.J."/>
            <person name="Salamov A."/>
            <person name="Sun H."/>
            <person name="Lowry S."/>
            <person name="LaButti K."/>
            <person name="Han J."/>
            <person name="Copeland A."/>
            <person name="Lindquist E."/>
            <person name="Barry K."/>
            <person name="Schmutz J."/>
            <person name="Baker S.E."/>
            <person name="Ciuffetti L.M."/>
            <person name="Grigoriev I.V."/>
            <person name="Zhong S."/>
            <person name="Turgeon B.G."/>
        </authorList>
    </citation>
    <scope>NUCLEOTIDE SEQUENCE [LARGE SCALE GENOMIC DNA]</scope>
    <source>
        <strain evidence="4">28A</strain>
    </source>
</reference>
<evidence type="ECO:0000313" key="4">
    <source>
        <dbReference type="Proteomes" id="UP000016935"/>
    </source>
</evidence>
<gene>
    <name evidence="3" type="ORF">SETTUDRAFT_107528</name>
</gene>
<keyword evidence="1" id="KW-0853">WD repeat</keyword>
<dbReference type="GeneID" id="19395236"/>
<name>R0K6Q8_EXST2</name>
<dbReference type="Gene3D" id="2.130.10.10">
    <property type="entry name" value="YVTN repeat-like/Quinoprotein amine dehydrogenase"/>
    <property type="match status" value="1"/>
</dbReference>
<sequence>MNGQPIPGYYWDAEKKKYFKIQSQAAARGFNLKYSLDNIRKEERKERIQKVAAARSDKVRKERVVRRNANSLSQTNIEREIGLRRRSFYLHSLWPDACALGIDVRPRHVIDKQPCRGSIRVFDRDPVSRTIYAVQGSNSVNMQRTRPGEHDATMEIDAGNDHDTRLAKPYAFYPWDEVTRTTSTVSSLTYMPTTGALAVTSYGSDRPPELWLSDPERDQPYVGQKFTPRDCTAIWAAAARPCTFTPSPGLTNTIAATYAEHLAVAASSSLLLFTRDQSRAWDSHVALKSLPSDILALDWLSYTTVSLGCRDGSIRLYDTRSGGSSHVLTHPYPISRLKRADAESRLVCSGLQDSLFLYDIRSPRLSPSSSLRNATSHYTPDYFKTLYPGGRATGKRRKLNRHAVRSWSQPLLSFAHANRDELELDVAVHAQLGLVAAAQDVSTGAAIRVSNMWTGKTVREMLVPGEQHQHQQRGPQKGGWEKERSIRALKFVEGRHGAGVELWSCWEGGIAKFSL</sequence>
<protein>
    <submittedName>
        <fullName evidence="3">Uncharacterized protein</fullName>
    </submittedName>
</protein>
<dbReference type="EMBL" id="KB908537">
    <property type="protein sequence ID" value="EOA88663.1"/>
    <property type="molecule type" value="Genomic_DNA"/>
</dbReference>
<dbReference type="Proteomes" id="UP000016935">
    <property type="component" value="Unassembled WGS sequence"/>
</dbReference>
<proteinExistence type="predicted"/>
<keyword evidence="2" id="KW-0677">Repeat</keyword>
<dbReference type="RefSeq" id="XP_008024023.1">
    <property type="nucleotide sequence ID" value="XM_008025832.1"/>
</dbReference>
<accession>R0K6Q8</accession>
<dbReference type="GO" id="GO:0080008">
    <property type="term" value="C:Cul4-RING E3 ubiquitin ligase complex"/>
    <property type="evidence" value="ECO:0007669"/>
    <property type="project" value="TreeGrafter"/>
</dbReference>
<dbReference type="SUPFAM" id="SSF50978">
    <property type="entry name" value="WD40 repeat-like"/>
    <property type="match status" value="1"/>
</dbReference>
<dbReference type="PANTHER" id="PTHR44472">
    <property type="entry name" value="DDB1- AND CUL4-ASSOCIATED FACTOR 4-RELATED"/>
    <property type="match status" value="1"/>
</dbReference>
<dbReference type="InterPro" id="IPR015943">
    <property type="entry name" value="WD40/YVTN_repeat-like_dom_sf"/>
</dbReference>
<evidence type="ECO:0000313" key="3">
    <source>
        <dbReference type="EMBL" id="EOA88663.1"/>
    </source>
</evidence>
<dbReference type="AlphaFoldDB" id="R0K6Q8"/>
<dbReference type="OrthoDB" id="128867at2759"/>
<reference evidence="3 4" key="1">
    <citation type="journal article" date="2012" name="PLoS Pathog.">
        <title>Diverse lifestyles and strategies of plant pathogenesis encoded in the genomes of eighteen Dothideomycetes fungi.</title>
        <authorList>
            <person name="Ohm R.A."/>
            <person name="Feau N."/>
            <person name="Henrissat B."/>
            <person name="Schoch C.L."/>
            <person name="Horwitz B.A."/>
            <person name="Barry K.W."/>
            <person name="Condon B.J."/>
            <person name="Copeland A.C."/>
            <person name="Dhillon B."/>
            <person name="Glaser F."/>
            <person name="Hesse C.N."/>
            <person name="Kosti I."/>
            <person name="LaButti K."/>
            <person name="Lindquist E.A."/>
            <person name="Lucas S."/>
            <person name="Salamov A.A."/>
            <person name="Bradshaw R.E."/>
            <person name="Ciuffetti L."/>
            <person name="Hamelin R.C."/>
            <person name="Kema G.H.J."/>
            <person name="Lawrence C."/>
            <person name="Scott J.A."/>
            <person name="Spatafora J.W."/>
            <person name="Turgeon B.G."/>
            <person name="de Wit P.J.G.M."/>
            <person name="Zhong S."/>
            <person name="Goodwin S.B."/>
            <person name="Grigoriev I.V."/>
        </authorList>
    </citation>
    <scope>NUCLEOTIDE SEQUENCE [LARGE SCALE GENOMIC DNA]</scope>
    <source>
        <strain evidence="4">28A</strain>
    </source>
</reference>